<reference evidence="3" key="1">
    <citation type="submission" date="2017-02" db="UniProtKB">
        <authorList>
            <consortium name="WormBaseParasite"/>
        </authorList>
    </citation>
    <scope>IDENTIFICATION</scope>
</reference>
<reference evidence="1 2" key="2">
    <citation type="submission" date="2018-10" db="EMBL/GenBank/DDBJ databases">
        <authorList>
            <consortium name="Pathogen Informatics"/>
        </authorList>
    </citation>
    <scope>NUCLEOTIDE SEQUENCE [LARGE SCALE GENOMIC DNA]</scope>
</reference>
<dbReference type="WBParaSite" id="EVEC_0000311701-mRNA-1">
    <property type="protein sequence ID" value="EVEC_0000311701-mRNA-1"/>
    <property type="gene ID" value="EVEC_0000311701"/>
</dbReference>
<accession>A0A0N4UZQ4</accession>
<organism evidence="3">
    <name type="scientific">Enterobius vermicularis</name>
    <name type="common">Human pinworm</name>
    <dbReference type="NCBI Taxonomy" id="51028"/>
    <lineage>
        <taxon>Eukaryota</taxon>
        <taxon>Metazoa</taxon>
        <taxon>Ecdysozoa</taxon>
        <taxon>Nematoda</taxon>
        <taxon>Chromadorea</taxon>
        <taxon>Rhabditida</taxon>
        <taxon>Spirurina</taxon>
        <taxon>Oxyuridomorpha</taxon>
        <taxon>Oxyuroidea</taxon>
        <taxon>Oxyuridae</taxon>
        <taxon>Enterobius</taxon>
    </lineage>
</organism>
<evidence type="ECO:0000313" key="1">
    <source>
        <dbReference type="EMBL" id="VDD87682.1"/>
    </source>
</evidence>
<dbReference type="Proteomes" id="UP000274131">
    <property type="component" value="Unassembled WGS sequence"/>
</dbReference>
<gene>
    <name evidence="1" type="ORF">EVEC_LOCUS2825</name>
</gene>
<evidence type="ECO:0000313" key="2">
    <source>
        <dbReference type="Proteomes" id="UP000274131"/>
    </source>
</evidence>
<dbReference type="EMBL" id="UXUI01007455">
    <property type="protein sequence ID" value="VDD87682.1"/>
    <property type="molecule type" value="Genomic_DNA"/>
</dbReference>
<proteinExistence type="predicted"/>
<dbReference type="AlphaFoldDB" id="A0A0N4UZQ4"/>
<sequence>MLVGQPATRTNSPFVVVNEYAALTSTQVISPLNCQLHDNPRKSPSLASVSELRVDAPPVSYAMITDTSRTVFPDTRRLEQLLAQYIPPKQRST</sequence>
<name>A0A0N4UZQ4_ENTVE</name>
<protein>
    <submittedName>
        <fullName evidence="3">Transposase</fullName>
    </submittedName>
</protein>
<evidence type="ECO:0000313" key="3">
    <source>
        <dbReference type="WBParaSite" id="EVEC_0000311701-mRNA-1"/>
    </source>
</evidence>
<keyword evidence="2" id="KW-1185">Reference proteome</keyword>